<evidence type="ECO:0000313" key="3">
    <source>
        <dbReference type="EMBL" id="ABC20923.1"/>
    </source>
</evidence>
<dbReference type="PhylomeDB" id="Q2RY72"/>
<protein>
    <submittedName>
        <fullName evidence="3">Type II secretion system protein E</fullName>
    </submittedName>
</protein>
<organism evidence="3 4">
    <name type="scientific">Rhodospirillum rubrum (strain ATCC 11170 / ATH 1.1.1 / DSM 467 / LMG 4362 / NCIMB 8255 / S1)</name>
    <dbReference type="NCBI Taxonomy" id="269796"/>
    <lineage>
        <taxon>Bacteria</taxon>
        <taxon>Pseudomonadati</taxon>
        <taxon>Pseudomonadota</taxon>
        <taxon>Alphaproteobacteria</taxon>
        <taxon>Rhodospirillales</taxon>
        <taxon>Rhodospirillaceae</taxon>
        <taxon>Rhodospirillum</taxon>
    </lineage>
</organism>
<dbReference type="InterPro" id="IPR027417">
    <property type="entry name" value="P-loop_NTPase"/>
</dbReference>
<dbReference type="AlphaFoldDB" id="Q2RY72"/>
<feature type="domain" description="Bacterial type II secretion system protein E" evidence="2">
    <location>
        <begin position="199"/>
        <end position="213"/>
    </location>
</feature>
<dbReference type="EMBL" id="CP000230">
    <property type="protein sequence ID" value="ABC20923.1"/>
    <property type="molecule type" value="Genomic_DNA"/>
</dbReference>
<dbReference type="eggNOG" id="COG2805">
    <property type="taxonomic scope" value="Bacteria"/>
</dbReference>
<dbReference type="InterPro" id="IPR003593">
    <property type="entry name" value="AAA+_ATPase"/>
</dbReference>
<dbReference type="HOGENOM" id="CLU_013446_4_0_5"/>
<dbReference type="InterPro" id="IPR001482">
    <property type="entry name" value="T2SS/T4SS_dom"/>
</dbReference>
<dbReference type="RefSeq" id="WP_011387879.1">
    <property type="nucleotide sequence ID" value="NC_007643.1"/>
</dbReference>
<dbReference type="InterPro" id="IPR050921">
    <property type="entry name" value="T4SS_GSP_E_ATPase"/>
</dbReference>
<comment type="similarity">
    <text evidence="1">Belongs to the GSP E family.</text>
</comment>
<sequence length="348" mass="36156">MDLTSLLRLAHQRSASDLHLAVGMAPSLRIDGRLSEMTPQGALIDRSAIMGLIAQALDQPARERLERLGEAEAMLSLPMAADPPLRVRVTACRALAGPTLVLRLLADRPPAAESLGLPPAITALTGRRDGLILIAGAAGAGKTTTAACLIDTINRAGGRHILTVEDPVEFRHAPLGGPVTQREVGTHTASFAAGLTAALRADPDVVLIGEIRDPQTLALALRTAGTGHLVIATLHAASAAGAIDRALDLLSFDGGAPGRDAAREALATALAAVVYQRLLARRGGGRIGLFSLLLASPAVKAAIRDGQTRQLPALMEIGRRLGMLPEADARDALEAEGLVEARCFADQP</sequence>
<dbReference type="Proteomes" id="UP000001929">
    <property type="component" value="Chromosome"/>
</dbReference>
<dbReference type="Gene3D" id="3.40.50.300">
    <property type="entry name" value="P-loop containing nucleotide triphosphate hydrolases"/>
    <property type="match status" value="1"/>
</dbReference>
<evidence type="ECO:0000256" key="1">
    <source>
        <dbReference type="ARBA" id="ARBA00006611"/>
    </source>
</evidence>
<evidence type="ECO:0000313" key="4">
    <source>
        <dbReference type="Proteomes" id="UP000001929"/>
    </source>
</evidence>
<keyword evidence="4" id="KW-1185">Reference proteome</keyword>
<reference evidence="3 4" key="1">
    <citation type="journal article" date="2011" name="Stand. Genomic Sci.">
        <title>Complete genome sequence of Rhodospirillum rubrum type strain (S1).</title>
        <authorList>
            <person name="Munk A.C."/>
            <person name="Copeland A."/>
            <person name="Lucas S."/>
            <person name="Lapidus A."/>
            <person name="Del Rio T.G."/>
            <person name="Barry K."/>
            <person name="Detter J.C."/>
            <person name="Hammon N."/>
            <person name="Israni S."/>
            <person name="Pitluck S."/>
            <person name="Brettin T."/>
            <person name="Bruce D."/>
            <person name="Han C."/>
            <person name="Tapia R."/>
            <person name="Gilna P."/>
            <person name="Schmutz J."/>
            <person name="Larimer F."/>
            <person name="Land M."/>
            <person name="Kyrpides N.C."/>
            <person name="Mavromatis K."/>
            <person name="Richardson P."/>
            <person name="Rohde M."/>
            <person name="Goker M."/>
            <person name="Klenk H.P."/>
            <person name="Zhang Y."/>
            <person name="Roberts G.P."/>
            <person name="Reslewic S."/>
            <person name="Schwartz D.C."/>
        </authorList>
    </citation>
    <scope>NUCLEOTIDE SEQUENCE [LARGE SCALE GENOMIC DNA]</scope>
    <source>
        <strain evidence="4">ATCC 11170 / ATH 1.1.1 / DSM 467 / LMG 4362 / NCIMB 8255 / S1</strain>
    </source>
</reference>
<gene>
    <name evidence="3" type="ordered locus">Rru_A0118</name>
</gene>
<name>Q2RY72_RHORT</name>
<dbReference type="Pfam" id="PF00437">
    <property type="entry name" value="T2SSE"/>
    <property type="match status" value="1"/>
</dbReference>
<dbReference type="PROSITE" id="PS00662">
    <property type="entry name" value="T2SP_E"/>
    <property type="match status" value="1"/>
</dbReference>
<dbReference type="PATRIC" id="fig|269796.9.peg.172"/>
<dbReference type="PANTHER" id="PTHR30486:SF6">
    <property type="entry name" value="TYPE IV PILUS RETRACTATION ATPASE PILT"/>
    <property type="match status" value="1"/>
</dbReference>
<dbReference type="SMART" id="SM00382">
    <property type="entry name" value="AAA"/>
    <property type="match status" value="1"/>
</dbReference>
<dbReference type="KEGG" id="rru:Rru_A0118"/>
<proteinExistence type="inferred from homology"/>
<dbReference type="STRING" id="269796.Rru_A0118"/>
<evidence type="ECO:0000259" key="2">
    <source>
        <dbReference type="PROSITE" id="PS00662"/>
    </source>
</evidence>
<dbReference type="EnsemblBacteria" id="ABC20923">
    <property type="protein sequence ID" value="ABC20923"/>
    <property type="gene ID" value="Rru_A0118"/>
</dbReference>
<dbReference type="Gene3D" id="3.30.450.90">
    <property type="match status" value="1"/>
</dbReference>
<dbReference type="SUPFAM" id="SSF52540">
    <property type="entry name" value="P-loop containing nucleoside triphosphate hydrolases"/>
    <property type="match status" value="1"/>
</dbReference>
<dbReference type="PANTHER" id="PTHR30486">
    <property type="entry name" value="TWITCHING MOTILITY PROTEIN PILT"/>
    <property type="match status" value="1"/>
</dbReference>
<accession>Q2RY72</accession>
<dbReference type="GO" id="GO:0016887">
    <property type="term" value="F:ATP hydrolysis activity"/>
    <property type="evidence" value="ECO:0007669"/>
    <property type="project" value="InterPro"/>
</dbReference>